<name>A0A8S5MQZ8_9CAUD</name>
<dbReference type="EMBL" id="BK014965">
    <property type="protein sequence ID" value="DAD84745.1"/>
    <property type="molecule type" value="Genomic_DNA"/>
</dbReference>
<sequence>MFFLRGIVFSHISNLLYYPASAVKIERSTNMIYQNWEKQEDIVRAVNLCLKAIQESGISADRAAYVPGCLTDAVRCGNDMMLKMETFRAYQIECKSNGKGERIVSPAGLTDFTTHDTTACCGLRSLKDI</sequence>
<accession>A0A8S5MQZ8</accession>
<organism evidence="1">
    <name type="scientific">Siphoviridae sp. ctqED62</name>
    <dbReference type="NCBI Taxonomy" id="2826468"/>
    <lineage>
        <taxon>Viruses</taxon>
        <taxon>Duplodnaviria</taxon>
        <taxon>Heunggongvirae</taxon>
        <taxon>Uroviricota</taxon>
        <taxon>Caudoviricetes</taxon>
    </lineage>
</organism>
<proteinExistence type="predicted"/>
<protein>
    <submittedName>
        <fullName evidence="1">Uncharacterized protein</fullName>
    </submittedName>
</protein>
<reference evidence="1" key="1">
    <citation type="journal article" date="2021" name="Proc. Natl. Acad. Sci. U.S.A.">
        <title>A Catalog of Tens of Thousands of Viruses from Human Metagenomes Reveals Hidden Associations with Chronic Diseases.</title>
        <authorList>
            <person name="Tisza M.J."/>
            <person name="Buck C.B."/>
        </authorList>
    </citation>
    <scope>NUCLEOTIDE SEQUENCE</scope>
    <source>
        <strain evidence="1">CtqED62</strain>
    </source>
</reference>
<evidence type="ECO:0000313" key="1">
    <source>
        <dbReference type="EMBL" id="DAD84745.1"/>
    </source>
</evidence>